<dbReference type="Gene3D" id="1.10.1790.10">
    <property type="entry name" value="PRD domain"/>
    <property type="match status" value="1"/>
</dbReference>
<accession>A0A930KTT4</accession>
<organism evidence="3 4">
    <name type="scientific">Rothia mucilaginosa</name>
    <dbReference type="NCBI Taxonomy" id="43675"/>
    <lineage>
        <taxon>Bacteria</taxon>
        <taxon>Bacillati</taxon>
        <taxon>Actinomycetota</taxon>
        <taxon>Actinomycetes</taxon>
        <taxon>Micrococcales</taxon>
        <taxon>Micrococcaceae</taxon>
        <taxon>Rothia</taxon>
    </lineage>
</organism>
<dbReference type="SUPFAM" id="SSF63520">
    <property type="entry name" value="PTS-regulatory domain, PRD"/>
    <property type="match status" value="2"/>
</dbReference>
<dbReference type="PANTHER" id="PTHR30185">
    <property type="entry name" value="CRYPTIC BETA-GLUCOSIDE BGL OPERON ANTITERMINATOR"/>
    <property type="match status" value="1"/>
</dbReference>
<dbReference type="GO" id="GO:0003723">
    <property type="term" value="F:RNA binding"/>
    <property type="evidence" value="ECO:0007669"/>
    <property type="project" value="InterPro"/>
</dbReference>
<dbReference type="EMBL" id="JABZXO010000004">
    <property type="protein sequence ID" value="MBF1656858.1"/>
    <property type="molecule type" value="Genomic_DNA"/>
</dbReference>
<dbReference type="InterPro" id="IPR050661">
    <property type="entry name" value="BglG_antiterminators"/>
</dbReference>
<dbReference type="PROSITE" id="PS51372">
    <property type="entry name" value="PRD_2"/>
    <property type="match status" value="2"/>
</dbReference>
<evidence type="ECO:0000259" key="2">
    <source>
        <dbReference type="PROSITE" id="PS51372"/>
    </source>
</evidence>
<dbReference type="SMART" id="SM01061">
    <property type="entry name" value="CAT_RBD"/>
    <property type="match status" value="1"/>
</dbReference>
<dbReference type="RefSeq" id="WP_303944072.1">
    <property type="nucleotide sequence ID" value="NZ_JABZXO010000004.1"/>
</dbReference>
<gene>
    <name evidence="3" type="ORF">HXO61_02840</name>
</gene>
<reference evidence="3" key="1">
    <citation type="submission" date="2020-04" db="EMBL/GenBank/DDBJ databases">
        <title>Deep metagenomics examines the oral microbiome during advanced dental caries in children, revealing novel taxa and co-occurrences with host molecules.</title>
        <authorList>
            <person name="Baker J.L."/>
            <person name="Morton J.T."/>
            <person name="Dinis M."/>
            <person name="Alvarez R."/>
            <person name="Tran N.C."/>
            <person name="Knight R."/>
            <person name="Edlund A."/>
        </authorList>
    </citation>
    <scope>NUCLEOTIDE SEQUENCE</scope>
    <source>
        <strain evidence="3">JCVI_39_bin.18</strain>
    </source>
</reference>
<dbReference type="Gene3D" id="1.20.890.100">
    <property type="match status" value="1"/>
</dbReference>
<dbReference type="InterPro" id="IPR011608">
    <property type="entry name" value="PRD"/>
</dbReference>
<evidence type="ECO:0000313" key="4">
    <source>
        <dbReference type="Proteomes" id="UP000770330"/>
    </source>
</evidence>
<protein>
    <submittedName>
        <fullName evidence="3">PRD domain-containing protein</fullName>
    </submittedName>
</protein>
<name>A0A930KTT4_9MICC</name>
<feature type="domain" description="PRD" evidence="2">
    <location>
        <begin position="65"/>
        <end position="170"/>
    </location>
</feature>
<dbReference type="SUPFAM" id="SSF50151">
    <property type="entry name" value="SacY-like RNA-binding domain"/>
    <property type="match status" value="1"/>
</dbReference>
<dbReference type="Pfam" id="PF03123">
    <property type="entry name" value="CAT_RBD"/>
    <property type="match status" value="1"/>
</dbReference>
<dbReference type="AlphaFoldDB" id="A0A930KTT4"/>
<dbReference type="GO" id="GO:0006355">
    <property type="term" value="P:regulation of DNA-templated transcription"/>
    <property type="evidence" value="ECO:0007669"/>
    <property type="project" value="InterPro"/>
</dbReference>
<dbReference type="InterPro" id="IPR036634">
    <property type="entry name" value="PRD_sf"/>
</dbReference>
<dbReference type="Pfam" id="PF00874">
    <property type="entry name" value="PRD"/>
    <property type="match status" value="2"/>
</dbReference>
<dbReference type="PANTHER" id="PTHR30185:SF15">
    <property type="entry name" value="CRYPTIC BETA-GLUCOSIDE BGL OPERON ANTITERMINATOR"/>
    <property type="match status" value="1"/>
</dbReference>
<dbReference type="Proteomes" id="UP000770330">
    <property type="component" value="Unassembled WGS sequence"/>
</dbReference>
<feature type="domain" description="PRD" evidence="2">
    <location>
        <begin position="171"/>
        <end position="288"/>
    </location>
</feature>
<evidence type="ECO:0000313" key="3">
    <source>
        <dbReference type="EMBL" id="MBF1656858.1"/>
    </source>
</evidence>
<evidence type="ECO:0000256" key="1">
    <source>
        <dbReference type="ARBA" id="ARBA00022737"/>
    </source>
</evidence>
<dbReference type="InterPro" id="IPR036650">
    <property type="entry name" value="CAT_RNA-bd_dom_sf"/>
</dbReference>
<proteinExistence type="predicted"/>
<dbReference type="Gene3D" id="1.20.58.1950">
    <property type="match status" value="1"/>
</dbReference>
<dbReference type="InterPro" id="IPR004341">
    <property type="entry name" value="CAT_RNA-bd_dom"/>
</dbReference>
<comment type="caution">
    <text evidence="3">The sequence shown here is derived from an EMBL/GenBank/DDBJ whole genome shotgun (WGS) entry which is preliminary data.</text>
</comment>
<sequence>MRISRIYNNNVVLTVDHVGKESVMIGRGIAFGKRKGQLVDPSAVEQTFVPEKGMSGERLSMTLSEIPADILSIATQLESKVRAEGALELSNSFILPLADHLHYAVVRARDGVRVEYPLAPEVTVLYPREVEYGRTVLAMVRERLQVELDPNEAIPLALHLVNAQFATADMSQAFRMTEVFAQVFEIIEASYERKIDPDSMSAARFVTHLRYLFVRASRASAESAEDAEDEVSQPSLLAALRADVPRAYACAQKVLLVLQMQLKQSLTRDELTYLTIHIARLARDMWGINA</sequence>
<keyword evidence="1" id="KW-0677">Repeat</keyword>
<dbReference type="Gene3D" id="2.30.24.10">
    <property type="entry name" value="CAT RNA-binding domain"/>
    <property type="match status" value="1"/>
</dbReference>